<gene>
    <name evidence="2" type="ORF">BBK14_13745</name>
</gene>
<dbReference type="GO" id="GO:0008168">
    <property type="term" value="F:methyltransferase activity"/>
    <property type="evidence" value="ECO:0007669"/>
    <property type="project" value="UniProtKB-KW"/>
</dbReference>
<protein>
    <submittedName>
        <fullName evidence="2">Methyltransferase</fullName>
    </submittedName>
</protein>
<keyword evidence="2" id="KW-0489">Methyltransferase</keyword>
<dbReference type="SUPFAM" id="SSF53335">
    <property type="entry name" value="S-adenosyl-L-methionine-dependent methyltransferases"/>
    <property type="match status" value="1"/>
</dbReference>
<dbReference type="AlphaFoldDB" id="A0A1S1R1B3"/>
<accession>A0A1S1R1B3</accession>
<comment type="caution">
    <text evidence="2">The sequence shown here is derived from an EMBL/GenBank/DDBJ whole genome shotgun (WGS) entry which is preliminary data.</text>
</comment>
<proteinExistence type="predicted"/>
<dbReference type="PANTHER" id="PTHR43861">
    <property type="entry name" value="TRANS-ACONITATE 2-METHYLTRANSFERASE-RELATED"/>
    <property type="match status" value="1"/>
</dbReference>
<name>A0A1S1R1B3_9ACTN</name>
<sequence length="267" mass="28358">MNDAWPRRYADEVLGGAADGERRRLAAMAAVCDPVTTRLLDELGVTAGWRCLEVGAGAGSVAAWLADRVTAAGQVTATDIDLSHLAGLSAPGLSVLRHDVTRDPAPPGAPFDLVHARFVLEHLPEREQVLDRLVSWLRPGGTIVVESIASFPVASSPNPTFRQAMTAIEQVLARTIGTDSTWARGFPGPLRSRHLVDVGTSSHLPTTGGANASAYCWALTLSRLRPHILSLGLATADTVDRALDLLTDPAFFDLSFATAIAWGRAPE</sequence>
<organism evidence="2 3">
    <name type="scientific">Parafrankia soli</name>
    <dbReference type="NCBI Taxonomy" id="2599596"/>
    <lineage>
        <taxon>Bacteria</taxon>
        <taxon>Bacillati</taxon>
        <taxon>Actinomycetota</taxon>
        <taxon>Actinomycetes</taxon>
        <taxon>Frankiales</taxon>
        <taxon>Frankiaceae</taxon>
        <taxon>Parafrankia</taxon>
    </lineage>
</organism>
<dbReference type="OrthoDB" id="3469983at2"/>
<dbReference type="Gene3D" id="3.40.50.150">
    <property type="entry name" value="Vaccinia Virus protein VP39"/>
    <property type="match status" value="1"/>
</dbReference>
<keyword evidence="3" id="KW-1185">Reference proteome</keyword>
<dbReference type="CDD" id="cd02440">
    <property type="entry name" value="AdoMet_MTases"/>
    <property type="match status" value="1"/>
</dbReference>
<reference evidence="3" key="1">
    <citation type="submission" date="2016-07" db="EMBL/GenBank/DDBJ databases">
        <title>Frankia sp. NRRL B-16219 Genome sequencing.</title>
        <authorList>
            <person name="Ghodhbane-Gtari F."/>
            <person name="Swanson E."/>
            <person name="Gueddou A."/>
            <person name="Louati M."/>
            <person name="Nouioui I."/>
            <person name="Hezbri K."/>
            <person name="Abebe-Akele F."/>
            <person name="Simpson S."/>
            <person name="Morris K."/>
            <person name="Thomas K."/>
            <person name="Gtari M."/>
            <person name="Tisa L.S."/>
        </authorList>
    </citation>
    <scope>NUCLEOTIDE SEQUENCE [LARGE SCALE GENOMIC DNA]</scope>
    <source>
        <strain evidence="3">NRRL B-16219</strain>
    </source>
</reference>
<dbReference type="EMBL" id="MAXA01000091">
    <property type="protein sequence ID" value="OHV39727.1"/>
    <property type="molecule type" value="Genomic_DNA"/>
</dbReference>
<dbReference type="InterPro" id="IPR029063">
    <property type="entry name" value="SAM-dependent_MTases_sf"/>
</dbReference>
<keyword evidence="1 2" id="KW-0808">Transferase</keyword>
<evidence type="ECO:0000256" key="1">
    <source>
        <dbReference type="ARBA" id="ARBA00022679"/>
    </source>
</evidence>
<dbReference type="GO" id="GO:0032259">
    <property type="term" value="P:methylation"/>
    <property type="evidence" value="ECO:0007669"/>
    <property type="project" value="UniProtKB-KW"/>
</dbReference>
<dbReference type="Proteomes" id="UP000179769">
    <property type="component" value="Unassembled WGS sequence"/>
</dbReference>
<dbReference type="RefSeq" id="WP_071061132.1">
    <property type="nucleotide sequence ID" value="NZ_MAXA01000091.1"/>
</dbReference>
<dbReference type="Pfam" id="PF13489">
    <property type="entry name" value="Methyltransf_23"/>
    <property type="match status" value="1"/>
</dbReference>
<evidence type="ECO:0000313" key="2">
    <source>
        <dbReference type="EMBL" id="OHV39727.1"/>
    </source>
</evidence>
<evidence type="ECO:0000313" key="3">
    <source>
        <dbReference type="Proteomes" id="UP000179769"/>
    </source>
</evidence>
<dbReference type="PANTHER" id="PTHR43861:SF3">
    <property type="entry name" value="PUTATIVE (AFU_ORTHOLOGUE AFUA_2G14390)-RELATED"/>
    <property type="match status" value="1"/>
</dbReference>